<comment type="caution">
    <text evidence="15">The sequence shown here is derived from an EMBL/GenBank/DDBJ whole genome shotgun (WGS) entry which is preliminary data.</text>
</comment>
<dbReference type="GO" id="GO:0070189">
    <property type="term" value="P:kynurenine metabolic process"/>
    <property type="evidence" value="ECO:0007669"/>
    <property type="project" value="TreeGrafter"/>
</dbReference>
<evidence type="ECO:0000313" key="16">
    <source>
        <dbReference type="Proteomes" id="UP000224634"/>
    </source>
</evidence>
<dbReference type="Pfam" id="PF01494">
    <property type="entry name" value="FAD_binding_3"/>
    <property type="match status" value="1"/>
</dbReference>
<evidence type="ECO:0000256" key="11">
    <source>
        <dbReference type="ARBA" id="ARBA00047818"/>
    </source>
</evidence>
<gene>
    <name evidence="12" type="primary">BNA4</name>
    <name evidence="15" type="ORF">AJ80_06144</name>
</gene>
<reference evidence="15 16" key="1">
    <citation type="submission" date="2017-10" db="EMBL/GenBank/DDBJ databases">
        <title>Comparative genomics in systemic dimorphic fungi from Ajellomycetaceae.</title>
        <authorList>
            <person name="Munoz J.F."/>
            <person name="Mcewen J.G."/>
            <person name="Clay O.K."/>
            <person name="Cuomo C.A."/>
        </authorList>
    </citation>
    <scope>NUCLEOTIDE SEQUENCE [LARGE SCALE GENOMIC DNA]</scope>
    <source>
        <strain evidence="15 16">UAMH7299</strain>
    </source>
</reference>
<evidence type="ECO:0000256" key="7">
    <source>
        <dbReference type="ARBA" id="ARBA00023002"/>
    </source>
</evidence>
<dbReference type="GO" id="GO:0034354">
    <property type="term" value="P:'de novo' NAD+ biosynthetic process from L-tryptophan"/>
    <property type="evidence" value="ECO:0007669"/>
    <property type="project" value="UniProtKB-UniRule"/>
</dbReference>
<keyword evidence="10 12" id="KW-0472">Membrane</keyword>
<keyword evidence="2 12" id="KW-0285">Flavoprotein</keyword>
<keyword evidence="13" id="KW-1133">Transmembrane helix</keyword>
<evidence type="ECO:0000256" key="4">
    <source>
        <dbReference type="ARBA" id="ARBA00022787"/>
    </source>
</evidence>
<keyword evidence="8 12" id="KW-0503">Monooxygenase</keyword>
<dbReference type="InterPro" id="IPR036188">
    <property type="entry name" value="FAD/NAD-bd_sf"/>
</dbReference>
<comment type="catalytic activity">
    <reaction evidence="11 12">
        <text>L-kynurenine + NADPH + O2 + H(+) = 3-hydroxy-L-kynurenine + NADP(+) + H2O</text>
        <dbReference type="Rhea" id="RHEA:20545"/>
        <dbReference type="ChEBI" id="CHEBI:15377"/>
        <dbReference type="ChEBI" id="CHEBI:15378"/>
        <dbReference type="ChEBI" id="CHEBI:15379"/>
        <dbReference type="ChEBI" id="CHEBI:57783"/>
        <dbReference type="ChEBI" id="CHEBI:57959"/>
        <dbReference type="ChEBI" id="CHEBI:58125"/>
        <dbReference type="ChEBI" id="CHEBI:58349"/>
        <dbReference type="EC" id="1.14.13.9"/>
    </reaction>
</comment>
<dbReference type="GO" id="GO:0005741">
    <property type="term" value="C:mitochondrial outer membrane"/>
    <property type="evidence" value="ECO:0007669"/>
    <property type="project" value="UniProtKB-SubCell"/>
</dbReference>
<evidence type="ECO:0000256" key="9">
    <source>
        <dbReference type="ARBA" id="ARBA00023128"/>
    </source>
</evidence>
<dbReference type="GO" id="GO:0006569">
    <property type="term" value="P:L-tryptophan catabolic process"/>
    <property type="evidence" value="ECO:0007669"/>
    <property type="project" value="UniProtKB-UniRule"/>
</dbReference>
<keyword evidence="16" id="KW-1185">Reference proteome</keyword>
<dbReference type="PANTHER" id="PTHR46028">
    <property type="entry name" value="KYNURENINE 3-MONOOXYGENASE"/>
    <property type="match status" value="1"/>
</dbReference>
<feature type="transmembrane region" description="Helical" evidence="13">
    <location>
        <begin position="478"/>
        <end position="499"/>
    </location>
</feature>
<dbReference type="Gene3D" id="3.50.50.60">
    <property type="entry name" value="FAD/NAD(P)-binding domain"/>
    <property type="match status" value="1"/>
</dbReference>
<dbReference type="GO" id="GO:0019805">
    <property type="term" value="P:quinolinate biosynthetic process"/>
    <property type="evidence" value="ECO:0007669"/>
    <property type="project" value="UniProtKB-UniRule"/>
</dbReference>
<dbReference type="FunFam" id="3.50.50.60:FF:000129">
    <property type="entry name" value="Kynurenine 3-monooxygenase"/>
    <property type="match status" value="1"/>
</dbReference>
<evidence type="ECO:0000256" key="8">
    <source>
        <dbReference type="ARBA" id="ARBA00023033"/>
    </source>
</evidence>
<evidence type="ECO:0000256" key="2">
    <source>
        <dbReference type="ARBA" id="ARBA00022630"/>
    </source>
</evidence>
<name>A0A2B7XY53_POLH7</name>
<dbReference type="UniPathway" id="UPA00253">
    <property type="reaction ID" value="UER00328"/>
</dbReference>
<comment type="subcellular location">
    <subcellularLocation>
        <location evidence="12">Mitochondrion outer membrane</location>
    </subcellularLocation>
</comment>
<protein>
    <recommendedName>
        <fullName evidence="12">Kynurenine 3-monooxygenase</fullName>
        <ecNumber evidence="12">1.14.13.9</ecNumber>
    </recommendedName>
    <alternativeName>
        <fullName evidence="12">Biosynthesis of nicotinic acid protein 4</fullName>
    </alternativeName>
    <alternativeName>
        <fullName evidence="12">Kynurenine 3-hydroxylase</fullName>
    </alternativeName>
</protein>
<dbReference type="InterPro" id="IPR002938">
    <property type="entry name" value="FAD-bd"/>
</dbReference>
<proteinExistence type="inferred from homology"/>
<keyword evidence="4 12" id="KW-1000">Mitochondrion outer membrane</keyword>
<comment type="similarity">
    <text evidence="12">Belongs to the aromatic-ring hydroxylase family. KMO subfamily.</text>
</comment>
<organism evidence="15 16">
    <name type="scientific">Polytolypa hystricis (strain UAMH7299)</name>
    <dbReference type="NCBI Taxonomy" id="1447883"/>
    <lineage>
        <taxon>Eukaryota</taxon>
        <taxon>Fungi</taxon>
        <taxon>Dikarya</taxon>
        <taxon>Ascomycota</taxon>
        <taxon>Pezizomycotina</taxon>
        <taxon>Eurotiomycetes</taxon>
        <taxon>Eurotiomycetidae</taxon>
        <taxon>Onygenales</taxon>
        <taxon>Onygenales incertae sedis</taxon>
        <taxon>Polytolypa</taxon>
    </lineage>
</organism>
<evidence type="ECO:0000256" key="5">
    <source>
        <dbReference type="ARBA" id="ARBA00022827"/>
    </source>
</evidence>
<dbReference type="HAMAP" id="MF_01971">
    <property type="entry name" value="Kynurenine_monooxygenase"/>
    <property type="match status" value="1"/>
</dbReference>
<keyword evidence="9 12" id="KW-0496">Mitochondrion</keyword>
<evidence type="ECO:0000256" key="6">
    <source>
        <dbReference type="ARBA" id="ARBA00022857"/>
    </source>
</evidence>
<dbReference type="OrthoDB" id="10053569at2759"/>
<keyword evidence="7 12" id="KW-0560">Oxidoreductase</keyword>
<dbReference type="EC" id="1.14.13.9" evidence="12"/>
<evidence type="ECO:0000256" key="1">
    <source>
        <dbReference type="ARBA" id="ARBA00001974"/>
    </source>
</evidence>
<evidence type="ECO:0000259" key="14">
    <source>
        <dbReference type="Pfam" id="PF01494"/>
    </source>
</evidence>
<comment type="cofactor">
    <cofactor evidence="1 12">
        <name>FAD</name>
        <dbReference type="ChEBI" id="CHEBI:57692"/>
    </cofactor>
</comment>
<dbReference type="GO" id="GO:0043420">
    <property type="term" value="P:anthranilate metabolic process"/>
    <property type="evidence" value="ECO:0007669"/>
    <property type="project" value="UniProtKB-UniRule"/>
</dbReference>
<dbReference type="EMBL" id="PDNA01000099">
    <property type="protein sequence ID" value="PGH13875.1"/>
    <property type="molecule type" value="Genomic_DNA"/>
</dbReference>
<dbReference type="PRINTS" id="PR00420">
    <property type="entry name" value="RNGMNOXGNASE"/>
</dbReference>
<evidence type="ECO:0000256" key="10">
    <source>
        <dbReference type="ARBA" id="ARBA00023136"/>
    </source>
</evidence>
<dbReference type="InterPro" id="IPR027545">
    <property type="entry name" value="Kynurenine_monooxygenase"/>
</dbReference>
<dbReference type="GO" id="GO:0004502">
    <property type="term" value="F:kynurenine 3-monooxygenase activity"/>
    <property type="evidence" value="ECO:0007669"/>
    <property type="project" value="UniProtKB-UniRule"/>
</dbReference>
<dbReference type="STRING" id="1447883.A0A2B7XY53"/>
<dbReference type="PANTHER" id="PTHR46028:SF2">
    <property type="entry name" value="KYNURENINE 3-MONOOXYGENASE"/>
    <property type="match status" value="1"/>
</dbReference>
<dbReference type="AlphaFoldDB" id="A0A2B7XY53"/>
<feature type="domain" description="FAD-binding" evidence="14">
    <location>
        <begin position="9"/>
        <end position="370"/>
    </location>
</feature>
<dbReference type="GO" id="GO:0071949">
    <property type="term" value="F:FAD binding"/>
    <property type="evidence" value="ECO:0007669"/>
    <property type="project" value="InterPro"/>
</dbReference>
<dbReference type="Proteomes" id="UP000224634">
    <property type="component" value="Unassembled WGS sequence"/>
</dbReference>
<evidence type="ECO:0000256" key="13">
    <source>
        <dbReference type="SAM" id="Phobius"/>
    </source>
</evidence>
<keyword evidence="13" id="KW-0812">Transmembrane</keyword>
<keyword evidence="3 12" id="KW-0662">Pyridine nucleotide biosynthesis</keyword>
<accession>A0A2B7XY53</accession>
<sequence length="520" mass="58537">MATREKSQKVVIVGAGPVGSLAALYAASRGDDVELYELRGDLRDPSVSPLNFSKSINLAISERGINSMRCSNRPGFVEAVLKQSIPMYGRMIHGKNPMGKVWEEPQAYDVHGRFINAIDRTALNGVLLDELEKTPNVKLFFNHKLTGADFRNKKAWFEREDPNDPNMGAFKATSDNEDDDKTINVSRAPEVEVPFDFLIGADGAHSAARYHLMKYTRMDYKQEYIDVVWVELQIPPSEETNDFRISPNHLHIWPGREFMFIALPSPDKSFVCTLFAPASHFVALDRSPENLLEFFNTHFPGVCPELISPEALKQQFQTNPHLPIISIKCTPHHYESSAVILGDAAHAMLPFYGQGLNAGMEDVRILFEMLDSHGVYDNDTTTPGKPATEIATARAAALTAYSRERTPDAYAIIDLSYRNYLEMRWGVKSPLYRLRKAVEETLDAYVPRLGWATQYARVSFSNAPYSEVETATQRQGQILSRALTGLVFAVAGVSGMWLWRWHRARDLGGLMVRIRDVFGW</sequence>
<comment type="function">
    <text evidence="12">Catalyzes the hydroxylation of L-kynurenine (L-Kyn) to form 3-hydroxy-L-kynurenine (L-3OHKyn). Required for synthesis of quinolinic acid.</text>
</comment>
<keyword evidence="6 12" id="KW-0521">NADP</keyword>
<evidence type="ECO:0000256" key="12">
    <source>
        <dbReference type="HAMAP-Rule" id="MF_03018"/>
    </source>
</evidence>
<keyword evidence="5 12" id="KW-0274">FAD</keyword>
<dbReference type="SUPFAM" id="SSF51905">
    <property type="entry name" value="FAD/NAD(P)-binding domain"/>
    <property type="match status" value="1"/>
</dbReference>
<comment type="pathway">
    <text evidence="12">Cofactor biosynthesis; NAD(+) biosynthesis; quinolinate from L-kynurenine: step 1/3.</text>
</comment>
<evidence type="ECO:0000313" key="15">
    <source>
        <dbReference type="EMBL" id="PGH13875.1"/>
    </source>
</evidence>
<evidence type="ECO:0000256" key="3">
    <source>
        <dbReference type="ARBA" id="ARBA00022642"/>
    </source>
</evidence>